<evidence type="ECO:0000256" key="1">
    <source>
        <dbReference type="SAM" id="Phobius"/>
    </source>
</evidence>
<gene>
    <name evidence="2" type="ORF">EVI01_16170</name>
</gene>
<dbReference type="EMBL" id="BJWF01000019">
    <property type="protein sequence ID" value="GEL92280.1"/>
    <property type="molecule type" value="Genomic_DNA"/>
</dbReference>
<dbReference type="Proteomes" id="UP000321830">
    <property type="component" value="Unassembled WGS sequence"/>
</dbReference>
<accession>A0A511J2Q9</accession>
<feature type="transmembrane region" description="Helical" evidence="1">
    <location>
        <begin position="30"/>
        <end position="48"/>
    </location>
</feature>
<organism evidence="2 3">
    <name type="scientific">Enterococcus villorum</name>
    <dbReference type="NCBI Taxonomy" id="112904"/>
    <lineage>
        <taxon>Bacteria</taxon>
        <taxon>Bacillati</taxon>
        <taxon>Bacillota</taxon>
        <taxon>Bacilli</taxon>
        <taxon>Lactobacillales</taxon>
        <taxon>Enterococcaceae</taxon>
        <taxon>Enterococcus</taxon>
    </lineage>
</organism>
<keyword evidence="1" id="KW-1133">Transmembrane helix</keyword>
<name>A0A511J2Q9_9ENTE</name>
<reference evidence="2 3" key="1">
    <citation type="submission" date="2019-07" db="EMBL/GenBank/DDBJ databases">
        <title>Whole genome shotgun sequence of Enterococcus villorum NBRC 100699.</title>
        <authorList>
            <person name="Hosoyama A."/>
            <person name="Uohara A."/>
            <person name="Ohji S."/>
            <person name="Ichikawa N."/>
        </authorList>
    </citation>
    <scope>NUCLEOTIDE SEQUENCE [LARGE SCALE GENOMIC DNA]</scope>
    <source>
        <strain evidence="2 3">NBRC 100699</strain>
    </source>
</reference>
<sequence>MKIKNIPNFHTFFTLLSIDDPREYKKMNELIFFIGYLSLLVTHTLFKAKIDNRSVKFKRILNAKTSQLLSSPSVPIINARNFYFLS</sequence>
<keyword evidence="1" id="KW-0472">Membrane</keyword>
<evidence type="ECO:0000313" key="3">
    <source>
        <dbReference type="Proteomes" id="UP000321830"/>
    </source>
</evidence>
<protein>
    <submittedName>
        <fullName evidence="2">Uncharacterized protein</fullName>
    </submittedName>
</protein>
<comment type="caution">
    <text evidence="2">The sequence shown here is derived from an EMBL/GenBank/DDBJ whole genome shotgun (WGS) entry which is preliminary data.</text>
</comment>
<dbReference type="AlphaFoldDB" id="A0A511J2Q9"/>
<proteinExistence type="predicted"/>
<keyword evidence="1" id="KW-0812">Transmembrane</keyword>
<evidence type="ECO:0000313" key="2">
    <source>
        <dbReference type="EMBL" id="GEL92280.1"/>
    </source>
</evidence>